<dbReference type="EMBL" id="JAVDUJ010000001">
    <property type="protein sequence ID" value="MDR6939059.1"/>
    <property type="molecule type" value="Genomic_DNA"/>
</dbReference>
<dbReference type="Pfam" id="PF00392">
    <property type="entry name" value="GntR"/>
    <property type="match status" value="1"/>
</dbReference>
<evidence type="ECO:0000256" key="2">
    <source>
        <dbReference type="ARBA" id="ARBA00023125"/>
    </source>
</evidence>
<dbReference type="CDD" id="cd07377">
    <property type="entry name" value="WHTH_GntR"/>
    <property type="match status" value="1"/>
</dbReference>
<dbReference type="InterPro" id="IPR036390">
    <property type="entry name" value="WH_DNA-bd_sf"/>
</dbReference>
<keyword evidence="3" id="KW-0804">Transcription</keyword>
<evidence type="ECO:0000256" key="1">
    <source>
        <dbReference type="ARBA" id="ARBA00023015"/>
    </source>
</evidence>
<dbReference type="Gene3D" id="1.20.120.530">
    <property type="entry name" value="GntR ligand-binding domain-like"/>
    <property type="match status" value="1"/>
</dbReference>
<dbReference type="InterPro" id="IPR011711">
    <property type="entry name" value="GntR_C"/>
</dbReference>
<dbReference type="SMART" id="SM00895">
    <property type="entry name" value="FCD"/>
    <property type="match status" value="1"/>
</dbReference>
<dbReference type="Gene3D" id="1.10.10.10">
    <property type="entry name" value="Winged helix-like DNA-binding domain superfamily/Winged helix DNA-binding domain"/>
    <property type="match status" value="1"/>
</dbReference>
<dbReference type="InterPro" id="IPR008920">
    <property type="entry name" value="TF_FadR/GntR_C"/>
</dbReference>
<dbReference type="PROSITE" id="PS50949">
    <property type="entry name" value="HTH_GNTR"/>
    <property type="match status" value="1"/>
</dbReference>
<keyword evidence="1" id="KW-0805">Transcription regulation</keyword>
<keyword evidence="2 5" id="KW-0238">DNA-binding</keyword>
<organism evidence="5 6">
    <name type="scientific">Arcanobacterium hippocoleae</name>
    <dbReference type="NCBI Taxonomy" id="149017"/>
    <lineage>
        <taxon>Bacteria</taxon>
        <taxon>Bacillati</taxon>
        <taxon>Actinomycetota</taxon>
        <taxon>Actinomycetes</taxon>
        <taxon>Actinomycetales</taxon>
        <taxon>Actinomycetaceae</taxon>
        <taxon>Arcanobacterium</taxon>
    </lineage>
</organism>
<protein>
    <submittedName>
        <fullName evidence="5">DNA-binding GntR family transcriptional regulator</fullName>
    </submittedName>
</protein>
<dbReference type="SMART" id="SM00345">
    <property type="entry name" value="HTH_GNTR"/>
    <property type="match status" value="1"/>
</dbReference>
<feature type="domain" description="HTH gntR-type" evidence="4">
    <location>
        <begin position="6"/>
        <end position="73"/>
    </location>
</feature>
<dbReference type="SUPFAM" id="SSF46785">
    <property type="entry name" value="Winged helix' DNA-binding domain"/>
    <property type="match status" value="1"/>
</dbReference>
<name>A0ABU1T106_9ACTO</name>
<evidence type="ECO:0000256" key="3">
    <source>
        <dbReference type="ARBA" id="ARBA00023163"/>
    </source>
</evidence>
<proteinExistence type="predicted"/>
<sequence>MIKKQPPTRAQVFEEIRSRIITLEYLPGAAISETELAQQLNVSRTPIREALVLLNKDQLIEVFPRRGTFVTKIDLELVHETQFLREAIELSSMRSITHIDEKIIAEIDLNLRAQEIAATAGSSKEFFSLDEKFHELLLNLAGHHRVWKSVTDAKPHLDRARYLGFQKATPPSDFYQQHKKIVTQLRNGNIDPAVNLLSTHLRAVFADTNHALQLFPEFFVNEECHADHGKNGSPAAAQQISEPHFAGKRSVIEKLAVVRDYHRQNDK</sequence>
<dbReference type="SUPFAM" id="SSF48008">
    <property type="entry name" value="GntR ligand-binding domain-like"/>
    <property type="match status" value="1"/>
</dbReference>
<gene>
    <name evidence="5" type="ORF">J2S36_000602</name>
</gene>
<accession>A0ABU1T106</accession>
<dbReference type="PRINTS" id="PR00035">
    <property type="entry name" value="HTHGNTR"/>
</dbReference>
<comment type="caution">
    <text evidence="5">The sequence shown here is derived from an EMBL/GenBank/DDBJ whole genome shotgun (WGS) entry which is preliminary data.</text>
</comment>
<reference evidence="5 6" key="1">
    <citation type="submission" date="2023-07" db="EMBL/GenBank/DDBJ databases">
        <title>Sequencing the genomes of 1000 actinobacteria strains.</title>
        <authorList>
            <person name="Klenk H.-P."/>
        </authorList>
    </citation>
    <scope>NUCLEOTIDE SEQUENCE [LARGE SCALE GENOMIC DNA]</scope>
    <source>
        <strain evidence="5 6">DSM 15539</strain>
    </source>
</reference>
<dbReference type="GO" id="GO:0003677">
    <property type="term" value="F:DNA binding"/>
    <property type="evidence" value="ECO:0007669"/>
    <property type="project" value="UniProtKB-KW"/>
</dbReference>
<dbReference type="RefSeq" id="WP_309955375.1">
    <property type="nucleotide sequence ID" value="NZ_JAVDUJ010000001.1"/>
</dbReference>
<dbReference type="InterPro" id="IPR000524">
    <property type="entry name" value="Tscrpt_reg_HTH_GntR"/>
</dbReference>
<dbReference type="PANTHER" id="PTHR43537">
    <property type="entry name" value="TRANSCRIPTIONAL REGULATOR, GNTR FAMILY"/>
    <property type="match status" value="1"/>
</dbReference>
<keyword evidence="6" id="KW-1185">Reference proteome</keyword>
<evidence type="ECO:0000313" key="6">
    <source>
        <dbReference type="Proteomes" id="UP001266099"/>
    </source>
</evidence>
<dbReference type="Proteomes" id="UP001266099">
    <property type="component" value="Unassembled WGS sequence"/>
</dbReference>
<dbReference type="PANTHER" id="PTHR43537:SF45">
    <property type="entry name" value="GNTR FAMILY REGULATORY PROTEIN"/>
    <property type="match status" value="1"/>
</dbReference>
<evidence type="ECO:0000313" key="5">
    <source>
        <dbReference type="EMBL" id="MDR6939059.1"/>
    </source>
</evidence>
<evidence type="ECO:0000259" key="4">
    <source>
        <dbReference type="PROSITE" id="PS50949"/>
    </source>
</evidence>
<dbReference type="Pfam" id="PF07729">
    <property type="entry name" value="FCD"/>
    <property type="match status" value="1"/>
</dbReference>
<dbReference type="InterPro" id="IPR036388">
    <property type="entry name" value="WH-like_DNA-bd_sf"/>
</dbReference>